<evidence type="ECO:0000259" key="3">
    <source>
        <dbReference type="Pfam" id="PF13847"/>
    </source>
</evidence>
<dbReference type="Proteomes" id="UP001139031">
    <property type="component" value="Unassembled WGS sequence"/>
</dbReference>
<evidence type="ECO:0000256" key="1">
    <source>
        <dbReference type="ARBA" id="ARBA00022679"/>
    </source>
</evidence>
<dbReference type="PANTHER" id="PTHR43861:SF3">
    <property type="entry name" value="PUTATIVE (AFU_ORTHOLOGUE AFUA_2G14390)-RELATED"/>
    <property type="match status" value="1"/>
</dbReference>
<dbReference type="EMBL" id="JAIRAU010000048">
    <property type="protein sequence ID" value="MBZ5714514.1"/>
    <property type="molecule type" value="Genomic_DNA"/>
</dbReference>
<evidence type="ECO:0000313" key="5">
    <source>
        <dbReference type="Proteomes" id="UP001139031"/>
    </source>
</evidence>
<dbReference type="CDD" id="cd02440">
    <property type="entry name" value="AdoMet_MTases"/>
    <property type="match status" value="1"/>
</dbReference>
<feature type="region of interest" description="Disordered" evidence="2">
    <location>
        <begin position="20"/>
        <end position="45"/>
    </location>
</feature>
<dbReference type="Gene3D" id="3.40.50.150">
    <property type="entry name" value="Vaccinia Virus protein VP39"/>
    <property type="match status" value="1"/>
</dbReference>
<keyword evidence="5" id="KW-1185">Reference proteome</keyword>
<dbReference type="InterPro" id="IPR029063">
    <property type="entry name" value="SAM-dependent_MTases_sf"/>
</dbReference>
<feature type="compositionally biased region" description="Basic and acidic residues" evidence="2">
    <location>
        <begin position="31"/>
        <end position="45"/>
    </location>
</feature>
<dbReference type="InterPro" id="IPR025714">
    <property type="entry name" value="Methyltranfer_dom"/>
</dbReference>
<accession>A0ABS7U237</accession>
<dbReference type="Pfam" id="PF13847">
    <property type="entry name" value="Methyltransf_31"/>
    <property type="match status" value="1"/>
</dbReference>
<comment type="caution">
    <text evidence="4">The sequence shown here is derived from an EMBL/GenBank/DDBJ whole genome shotgun (WGS) entry which is preliminary data.</text>
</comment>
<dbReference type="SUPFAM" id="SSF53335">
    <property type="entry name" value="S-adenosyl-L-methionine-dependent methyltransferases"/>
    <property type="match status" value="1"/>
</dbReference>
<sequence length="266" mass="28600">MRNAVIAAIAGALLGCGQTPAPPAGHAQKAMPDKTGSHEHDAEASKERAYHAQEHEEAAEAYADHRGRGHHKHHRFTNAAEWTAMFDSPERAAWQKPDEVVAALGLTPAMTVADLGAGTGYFTVRLAKAVPQGKVVANDLEPDMVKWIGERAAKEGLGNVVTVAGAPADPKLPEGLDVALMVDTYHHIDEPSQFFGKVRDALKPGGLLVIVDFKKDAPEDAPGPPAAMRVDDAIVAAHLQKLGLTHERTDRELLPYQYLVFMRKPG</sequence>
<evidence type="ECO:0000256" key="2">
    <source>
        <dbReference type="SAM" id="MobiDB-lite"/>
    </source>
</evidence>
<protein>
    <submittedName>
        <fullName evidence="4">Class I SAM-dependent methyltransferase</fullName>
    </submittedName>
</protein>
<keyword evidence="1" id="KW-0808">Transferase</keyword>
<organism evidence="4 5">
    <name type="scientific">Nannocystis pusilla</name>
    <dbReference type="NCBI Taxonomy" id="889268"/>
    <lineage>
        <taxon>Bacteria</taxon>
        <taxon>Pseudomonadati</taxon>
        <taxon>Myxococcota</taxon>
        <taxon>Polyangia</taxon>
        <taxon>Nannocystales</taxon>
        <taxon>Nannocystaceae</taxon>
        <taxon>Nannocystis</taxon>
    </lineage>
</organism>
<gene>
    <name evidence="4" type="ORF">K7C98_35220</name>
</gene>
<dbReference type="RefSeq" id="WP_224196248.1">
    <property type="nucleotide sequence ID" value="NZ_JAIRAU010000048.1"/>
</dbReference>
<keyword evidence="4" id="KW-0489">Methyltransferase</keyword>
<proteinExistence type="predicted"/>
<dbReference type="GO" id="GO:0008168">
    <property type="term" value="F:methyltransferase activity"/>
    <property type="evidence" value="ECO:0007669"/>
    <property type="project" value="UniProtKB-KW"/>
</dbReference>
<feature type="domain" description="Methyltransferase" evidence="3">
    <location>
        <begin position="107"/>
        <end position="214"/>
    </location>
</feature>
<name>A0ABS7U237_9BACT</name>
<reference evidence="4" key="1">
    <citation type="submission" date="2021-08" db="EMBL/GenBank/DDBJ databases">
        <authorList>
            <person name="Stevens D.C."/>
        </authorList>
    </citation>
    <scope>NUCLEOTIDE SEQUENCE</scope>
    <source>
        <strain evidence="4">DSM 53165</strain>
    </source>
</reference>
<dbReference type="PROSITE" id="PS51257">
    <property type="entry name" value="PROKAR_LIPOPROTEIN"/>
    <property type="match status" value="1"/>
</dbReference>
<evidence type="ECO:0000313" key="4">
    <source>
        <dbReference type="EMBL" id="MBZ5714514.1"/>
    </source>
</evidence>
<dbReference type="PANTHER" id="PTHR43861">
    <property type="entry name" value="TRANS-ACONITATE 2-METHYLTRANSFERASE-RELATED"/>
    <property type="match status" value="1"/>
</dbReference>
<dbReference type="GO" id="GO:0032259">
    <property type="term" value="P:methylation"/>
    <property type="evidence" value="ECO:0007669"/>
    <property type="project" value="UniProtKB-KW"/>
</dbReference>